<dbReference type="GO" id="GO:0046872">
    <property type="term" value="F:metal ion binding"/>
    <property type="evidence" value="ECO:0007669"/>
    <property type="project" value="UniProtKB-KW"/>
</dbReference>
<dbReference type="FunFam" id="3.80.30.20:FF:000016">
    <property type="entry name" value="Oxygen-independent coproporphyrinogen III oxidase"/>
    <property type="match status" value="1"/>
</dbReference>
<evidence type="ECO:0000256" key="1">
    <source>
        <dbReference type="ARBA" id="ARBA00001966"/>
    </source>
</evidence>
<dbReference type="SFLD" id="SFLDG01082">
    <property type="entry name" value="B12-binding_domain_containing"/>
    <property type="match status" value="1"/>
</dbReference>
<dbReference type="EMBL" id="CP000916">
    <property type="protein sequence ID" value="ACM23640.1"/>
    <property type="molecule type" value="Genomic_DNA"/>
</dbReference>
<protein>
    <recommendedName>
        <fullName evidence="7">Radical SAM core domain-containing protein</fullName>
    </recommendedName>
</protein>
<dbReference type="GO" id="GO:0002926">
    <property type="term" value="P:tRNA wobble base 5-methoxycarbonylmethyl-2-thiouridinylation"/>
    <property type="evidence" value="ECO:0007669"/>
    <property type="project" value="TreeGrafter"/>
</dbReference>
<evidence type="ECO:0000256" key="4">
    <source>
        <dbReference type="ARBA" id="ARBA00022723"/>
    </source>
</evidence>
<dbReference type="AlphaFoldDB" id="B9K9K7"/>
<dbReference type="SUPFAM" id="SSF102114">
    <property type="entry name" value="Radical SAM enzymes"/>
    <property type="match status" value="1"/>
</dbReference>
<name>B9K9K7_THENN</name>
<dbReference type="Proteomes" id="UP000000445">
    <property type="component" value="Chromosome"/>
</dbReference>
<dbReference type="Pfam" id="PF16199">
    <property type="entry name" value="Radical_SAM_C"/>
    <property type="match status" value="1"/>
</dbReference>
<dbReference type="GO" id="GO:0005737">
    <property type="term" value="C:cytoplasm"/>
    <property type="evidence" value="ECO:0007669"/>
    <property type="project" value="TreeGrafter"/>
</dbReference>
<keyword evidence="5" id="KW-0408">Iron</keyword>
<accession>B9K9K7</accession>
<dbReference type="CDD" id="cd01335">
    <property type="entry name" value="Radical_SAM"/>
    <property type="match status" value="1"/>
</dbReference>
<evidence type="ECO:0000259" key="7">
    <source>
        <dbReference type="PROSITE" id="PS51918"/>
    </source>
</evidence>
<keyword evidence="6" id="KW-0411">Iron-sulfur</keyword>
<dbReference type="PROSITE" id="PS51918">
    <property type="entry name" value="RADICAL_SAM"/>
    <property type="match status" value="1"/>
</dbReference>
<dbReference type="GO" id="GO:0003824">
    <property type="term" value="F:catalytic activity"/>
    <property type="evidence" value="ECO:0007669"/>
    <property type="project" value="InterPro"/>
</dbReference>
<dbReference type="PANTHER" id="PTHR11135:SF0">
    <property type="entry name" value="ELONGATOR COMPLEX PROTEIN 3"/>
    <property type="match status" value="1"/>
</dbReference>
<proteinExistence type="predicted"/>
<evidence type="ECO:0000256" key="3">
    <source>
        <dbReference type="ARBA" id="ARBA00022691"/>
    </source>
</evidence>
<dbReference type="InterPro" id="IPR058240">
    <property type="entry name" value="rSAM_sf"/>
</dbReference>
<dbReference type="SFLD" id="SFLDS00029">
    <property type="entry name" value="Radical_SAM"/>
    <property type="match status" value="1"/>
</dbReference>
<organism evidence="8 9">
    <name type="scientific">Thermotoga neapolitana (strain ATCC 49049 / DSM 4359 / NBRC 107923 / NS-E)</name>
    <dbReference type="NCBI Taxonomy" id="309803"/>
    <lineage>
        <taxon>Bacteria</taxon>
        <taxon>Thermotogati</taxon>
        <taxon>Thermotogota</taxon>
        <taxon>Thermotogae</taxon>
        <taxon>Thermotogales</taxon>
        <taxon>Thermotogaceae</taxon>
        <taxon>Thermotoga</taxon>
    </lineage>
</organism>
<dbReference type="InterPro" id="IPR039661">
    <property type="entry name" value="ELP3"/>
</dbReference>
<keyword evidence="4" id="KW-0479">Metal-binding</keyword>
<dbReference type="InterPro" id="IPR032432">
    <property type="entry name" value="Radical_SAM_C"/>
</dbReference>
<evidence type="ECO:0000256" key="2">
    <source>
        <dbReference type="ARBA" id="ARBA00022485"/>
    </source>
</evidence>
<dbReference type="GO" id="GO:0051539">
    <property type="term" value="F:4 iron, 4 sulfur cluster binding"/>
    <property type="evidence" value="ECO:0007669"/>
    <property type="project" value="UniProtKB-KW"/>
</dbReference>
<evidence type="ECO:0000313" key="9">
    <source>
        <dbReference type="Proteomes" id="UP000000445"/>
    </source>
</evidence>
<dbReference type="InterPro" id="IPR007197">
    <property type="entry name" value="rSAM"/>
</dbReference>
<dbReference type="SMART" id="SM00729">
    <property type="entry name" value="Elp3"/>
    <property type="match status" value="1"/>
</dbReference>
<dbReference type="InterPro" id="IPR006638">
    <property type="entry name" value="Elp3/MiaA/NifB-like_rSAM"/>
</dbReference>
<evidence type="ECO:0000256" key="6">
    <source>
        <dbReference type="ARBA" id="ARBA00023014"/>
    </source>
</evidence>
<dbReference type="KEGG" id="tna:CTN_1464"/>
<dbReference type="SFLD" id="SFLDG01086">
    <property type="entry name" value="elongater_protein-like"/>
    <property type="match status" value="1"/>
</dbReference>
<evidence type="ECO:0000313" key="8">
    <source>
        <dbReference type="EMBL" id="ACM23640.1"/>
    </source>
</evidence>
<feature type="domain" description="Radical SAM core" evidence="7">
    <location>
        <begin position="1"/>
        <end position="219"/>
    </location>
</feature>
<dbReference type="eggNOG" id="COG1243">
    <property type="taxonomic scope" value="Bacteria"/>
</dbReference>
<dbReference type="PANTHER" id="PTHR11135">
    <property type="entry name" value="HISTONE ACETYLTRANSFERASE-RELATED"/>
    <property type="match status" value="1"/>
</dbReference>
<sequence length="319" mass="36134">MKIIPVFLPYAGCRKRCVFCDQVKATGQVKVPSLDDIAQLIEEYSKTSKEYELGFYGGTFTGLSEQKMEEYLSFVRRFPVVKSIRISTRPDEVTVEKLEILKKYDVETIEVGVQSFSDEVLEASKRGYTSDEAEKACKLIKKMGFRLSVHLMVGLPKSSREGEILSALRTIECGADLVRIHPTLVFEGTELHRMMEASQYSPLDLEEAIDICSDLVCILEGWGVRVIRIGYHVPVELRRYVVAGPLDPALGDRVRRAVMKKVMRKLNPTNVVAPKNYLVWFESEKVKVGDEFLFDELTYADALFLVGKEVIERCLNGSL</sequence>
<keyword evidence="2" id="KW-0004">4Fe-4S</keyword>
<reference evidence="8 9" key="1">
    <citation type="journal article" date="2009" name="Biosci. Biotechnol. Biochem.">
        <title>WeGAS: a web-based microbial genome annotation system.</title>
        <authorList>
            <person name="Lee D."/>
            <person name="Seo H."/>
            <person name="Park C."/>
            <person name="Park K."/>
        </authorList>
    </citation>
    <scope>NUCLEOTIDE SEQUENCE [LARGE SCALE GENOMIC DNA]</scope>
    <source>
        <strain evidence="9">ATCC 49049 / DSM 4359 / NBRC 107923 / NS-E</strain>
    </source>
</reference>
<dbReference type="STRING" id="309803.CTN_1464"/>
<evidence type="ECO:0000256" key="5">
    <source>
        <dbReference type="ARBA" id="ARBA00023004"/>
    </source>
</evidence>
<dbReference type="InterPro" id="IPR023404">
    <property type="entry name" value="rSAM_horseshoe"/>
</dbReference>
<dbReference type="HOGENOM" id="CLU_057482_0_0_0"/>
<dbReference type="Gene3D" id="3.80.30.20">
    <property type="entry name" value="tm_1862 like domain"/>
    <property type="match status" value="1"/>
</dbReference>
<keyword evidence="9" id="KW-1185">Reference proteome</keyword>
<keyword evidence="3" id="KW-0949">S-adenosyl-L-methionine</keyword>
<gene>
    <name evidence="8" type="ordered locus">CTN_1464</name>
</gene>
<dbReference type="RefSeq" id="WP_015919929.1">
    <property type="nucleotide sequence ID" value="NC_011978.1"/>
</dbReference>
<dbReference type="Pfam" id="PF04055">
    <property type="entry name" value="Radical_SAM"/>
    <property type="match status" value="1"/>
</dbReference>
<comment type="cofactor">
    <cofactor evidence="1">
        <name>[4Fe-4S] cluster</name>
        <dbReference type="ChEBI" id="CHEBI:49883"/>
    </cofactor>
</comment>